<evidence type="ECO:0000313" key="1">
    <source>
        <dbReference type="EMBL" id="KAD2877786.1"/>
    </source>
</evidence>
<gene>
    <name evidence="1" type="ORF">FH972_027296</name>
</gene>
<evidence type="ECO:0000313" key="2">
    <source>
        <dbReference type="Proteomes" id="UP000327013"/>
    </source>
</evidence>
<sequence>MKGGDLQRRTLERARRGGIFDISSVHSSLKMRNNAKKKESSFFGELRKRRHCSVR</sequence>
<name>A0A5N6LXE2_9ROSI</name>
<keyword evidence="2" id="KW-1185">Reference proteome</keyword>
<protein>
    <submittedName>
        <fullName evidence="1">Uncharacterized protein</fullName>
    </submittedName>
</protein>
<organism evidence="1 2">
    <name type="scientific">Carpinus fangiana</name>
    <dbReference type="NCBI Taxonomy" id="176857"/>
    <lineage>
        <taxon>Eukaryota</taxon>
        <taxon>Viridiplantae</taxon>
        <taxon>Streptophyta</taxon>
        <taxon>Embryophyta</taxon>
        <taxon>Tracheophyta</taxon>
        <taxon>Spermatophyta</taxon>
        <taxon>Magnoliopsida</taxon>
        <taxon>eudicotyledons</taxon>
        <taxon>Gunneridae</taxon>
        <taxon>Pentapetalae</taxon>
        <taxon>rosids</taxon>
        <taxon>fabids</taxon>
        <taxon>Fagales</taxon>
        <taxon>Betulaceae</taxon>
        <taxon>Carpinus</taxon>
    </lineage>
</organism>
<proteinExistence type="predicted"/>
<comment type="caution">
    <text evidence="1">The sequence shown here is derived from an EMBL/GenBank/DDBJ whole genome shotgun (WGS) entry which is preliminary data.</text>
</comment>
<dbReference type="EMBL" id="VIBQ01002301">
    <property type="protein sequence ID" value="KAD2877786.1"/>
    <property type="molecule type" value="Genomic_DNA"/>
</dbReference>
<dbReference type="Proteomes" id="UP000327013">
    <property type="component" value="Unassembled WGS sequence"/>
</dbReference>
<reference evidence="1 2" key="1">
    <citation type="submission" date="2019-06" db="EMBL/GenBank/DDBJ databases">
        <title>A chromosomal-level reference genome of Carpinus fangiana (Coryloideae, Betulaceae).</title>
        <authorList>
            <person name="Yang X."/>
            <person name="Wang Z."/>
            <person name="Zhang L."/>
            <person name="Hao G."/>
            <person name="Liu J."/>
            <person name="Yang Y."/>
        </authorList>
    </citation>
    <scope>NUCLEOTIDE SEQUENCE [LARGE SCALE GENOMIC DNA]</scope>
    <source>
        <strain evidence="1">Cfa_2016G</strain>
        <tissue evidence="1">Leaf</tissue>
    </source>
</reference>
<dbReference type="AlphaFoldDB" id="A0A5N6LXE2"/>
<accession>A0A5N6LXE2</accession>